<protein>
    <submittedName>
        <fullName evidence="2">Uncharacterized protein</fullName>
    </submittedName>
</protein>
<evidence type="ECO:0000256" key="1">
    <source>
        <dbReference type="SAM" id="MobiDB-lite"/>
    </source>
</evidence>
<feature type="region of interest" description="Disordered" evidence="1">
    <location>
        <begin position="1"/>
        <end position="22"/>
    </location>
</feature>
<organism evidence="2 3">
    <name type="scientific">Meripilus lineatus</name>
    <dbReference type="NCBI Taxonomy" id="2056292"/>
    <lineage>
        <taxon>Eukaryota</taxon>
        <taxon>Fungi</taxon>
        <taxon>Dikarya</taxon>
        <taxon>Basidiomycota</taxon>
        <taxon>Agaricomycotina</taxon>
        <taxon>Agaricomycetes</taxon>
        <taxon>Polyporales</taxon>
        <taxon>Meripilaceae</taxon>
        <taxon>Meripilus</taxon>
    </lineage>
</organism>
<dbReference type="EMBL" id="JANAWD010000058">
    <property type="protein sequence ID" value="KAJ3488829.1"/>
    <property type="molecule type" value="Genomic_DNA"/>
</dbReference>
<dbReference type="Proteomes" id="UP001212997">
    <property type="component" value="Unassembled WGS sequence"/>
</dbReference>
<sequence length="98" mass="11227">MTCHRSNEHGGPTGKESPRMTLLQGPTNRYIISAEWRDEIKYPLPENVYYDDAIPPPLMSLQAPFKSTFTPFDELLRAASSINPYTLRPVEDSDWARE</sequence>
<gene>
    <name evidence="2" type="ORF">NLI96_g2556</name>
</gene>
<dbReference type="AlphaFoldDB" id="A0AAD5YGG4"/>
<evidence type="ECO:0000313" key="2">
    <source>
        <dbReference type="EMBL" id="KAJ3488829.1"/>
    </source>
</evidence>
<name>A0AAD5YGG4_9APHY</name>
<keyword evidence="3" id="KW-1185">Reference proteome</keyword>
<comment type="caution">
    <text evidence="2">The sequence shown here is derived from an EMBL/GenBank/DDBJ whole genome shotgun (WGS) entry which is preliminary data.</text>
</comment>
<proteinExistence type="predicted"/>
<reference evidence="2" key="1">
    <citation type="submission" date="2022-07" db="EMBL/GenBank/DDBJ databases">
        <title>Genome Sequence of Physisporinus lineatus.</title>
        <authorList>
            <person name="Buettner E."/>
        </authorList>
    </citation>
    <scope>NUCLEOTIDE SEQUENCE</scope>
    <source>
        <strain evidence="2">VT162</strain>
    </source>
</reference>
<accession>A0AAD5YGG4</accession>
<evidence type="ECO:0000313" key="3">
    <source>
        <dbReference type="Proteomes" id="UP001212997"/>
    </source>
</evidence>